<dbReference type="KEGG" id="mbrn:90967985"/>
<proteinExistence type="predicted"/>
<accession>A0A7D5Z6P0</accession>
<dbReference type="RefSeq" id="XP_065986983.1">
    <property type="nucleotide sequence ID" value="XM_066131056.1"/>
</dbReference>
<dbReference type="Proteomes" id="UP000510686">
    <property type="component" value="Chromosome 4"/>
</dbReference>
<gene>
    <name evidence="1" type="ORF">G6M90_00g076460</name>
</gene>
<keyword evidence="2" id="KW-1185">Reference proteome</keyword>
<dbReference type="GeneID" id="90967985"/>
<organism evidence="1 2">
    <name type="scientific">Metarhizium brunneum</name>
    <dbReference type="NCBI Taxonomy" id="500148"/>
    <lineage>
        <taxon>Eukaryota</taxon>
        <taxon>Fungi</taxon>
        <taxon>Dikarya</taxon>
        <taxon>Ascomycota</taxon>
        <taxon>Pezizomycotina</taxon>
        <taxon>Sordariomycetes</taxon>
        <taxon>Hypocreomycetidae</taxon>
        <taxon>Hypocreales</taxon>
        <taxon>Clavicipitaceae</taxon>
        <taxon>Metarhizium</taxon>
    </lineage>
</organism>
<sequence length="71" mass="8279">MGSRGFYISDTEASLLATSERQRRPATLGWCLVKIARVRRRVLEGLVGMWMAEKHREHSEEHCCRKYDANK</sequence>
<evidence type="ECO:0000313" key="2">
    <source>
        <dbReference type="Proteomes" id="UP000510686"/>
    </source>
</evidence>
<protein>
    <submittedName>
        <fullName evidence="1">Uncharacterized protein</fullName>
    </submittedName>
</protein>
<dbReference type="AlphaFoldDB" id="A0A7D5Z6P0"/>
<dbReference type="EMBL" id="CP058935">
    <property type="protein sequence ID" value="QLI70326.1"/>
    <property type="molecule type" value="Genomic_DNA"/>
</dbReference>
<reference evidence="1 2" key="1">
    <citation type="submission" date="2020-07" db="EMBL/GenBank/DDBJ databases">
        <title>Telomere length de novo assembly of all 7 chromosomes of the fungus, Metarhizium brunneum, using a novel assembly pipeline.</title>
        <authorList>
            <person name="Saud z."/>
            <person name="Kortsinoglou A."/>
            <person name="Kouvelis V.N."/>
            <person name="Butt T.M."/>
        </authorList>
    </citation>
    <scope>NUCLEOTIDE SEQUENCE [LARGE SCALE GENOMIC DNA]</scope>
    <source>
        <strain evidence="1 2">4556</strain>
    </source>
</reference>
<evidence type="ECO:0000313" key="1">
    <source>
        <dbReference type="EMBL" id="QLI70326.1"/>
    </source>
</evidence>
<name>A0A7D5Z6P0_9HYPO</name>